<keyword evidence="2 6" id="KW-0285">Flavoprotein</keyword>
<dbReference type="Gene3D" id="3.90.660.20">
    <property type="entry name" value="Protoporphyrinogen oxidase, mitochondrial, domain 2"/>
    <property type="match status" value="1"/>
</dbReference>
<dbReference type="GO" id="GO:0004729">
    <property type="term" value="F:oxygen-dependent protoporphyrinogen oxidase activity"/>
    <property type="evidence" value="ECO:0007669"/>
    <property type="project" value="UniProtKB-UniRule"/>
</dbReference>
<dbReference type="InterPro" id="IPR002937">
    <property type="entry name" value="Amino_oxidase"/>
</dbReference>
<dbReference type="EC" id="1.3.3.15" evidence="6"/>
<dbReference type="GO" id="GO:0005737">
    <property type="term" value="C:cytoplasm"/>
    <property type="evidence" value="ECO:0007669"/>
    <property type="project" value="UniProtKB-SubCell"/>
</dbReference>
<dbReference type="Pfam" id="PF01593">
    <property type="entry name" value="Amino_oxidase"/>
    <property type="match status" value="1"/>
</dbReference>
<comment type="pathway">
    <text evidence="6">Porphyrin-containing compound metabolism; protoheme biosynthesis.</text>
</comment>
<comment type="function">
    <text evidence="6">Involved in coproporphyrin-dependent heme b biosynthesis. Catalyzes the oxidation of coproporphyrinogen III to coproporphyrin III.</text>
</comment>
<dbReference type="EMBL" id="BPTR01000001">
    <property type="protein sequence ID" value="GJG28875.1"/>
    <property type="molecule type" value="Genomic_DNA"/>
</dbReference>
<comment type="subcellular location">
    <subcellularLocation>
        <location evidence="6">Cytoplasm</location>
    </subcellularLocation>
</comment>
<dbReference type="PANTHER" id="PTHR42923">
    <property type="entry name" value="PROTOPORPHYRINOGEN OXIDASE"/>
    <property type="match status" value="1"/>
</dbReference>
<dbReference type="InterPro" id="IPR036188">
    <property type="entry name" value="FAD/NAD-bd_sf"/>
</dbReference>
<dbReference type="SUPFAM" id="SSF54373">
    <property type="entry name" value="FAD-linked reductases, C-terminal domain"/>
    <property type="match status" value="1"/>
</dbReference>
<reference evidence="8" key="1">
    <citation type="submission" date="2021-08" db="EMBL/GenBank/DDBJ databases">
        <title>Prevotella lacticifex sp. nov., isolated from rumen of cow.</title>
        <authorList>
            <person name="Shinkai T."/>
            <person name="Ikeyama N."/>
            <person name="Kumagai M."/>
            <person name="Ohmori H."/>
            <person name="Sakamoto M."/>
            <person name="Ohkuma M."/>
            <person name="Mitsumori M."/>
        </authorList>
    </citation>
    <scope>NUCLEOTIDE SEQUENCE</scope>
    <source>
        <strain evidence="8">DSM 11371</strain>
    </source>
</reference>
<accession>A0AA37I4J2</accession>
<comment type="cofactor">
    <cofactor evidence="1 6">
        <name>FAD</name>
        <dbReference type="ChEBI" id="CHEBI:57692"/>
    </cofactor>
</comment>
<dbReference type="InterPro" id="IPR004572">
    <property type="entry name" value="Protoporphyrinogen_oxidase"/>
</dbReference>
<dbReference type="SUPFAM" id="SSF51905">
    <property type="entry name" value="FAD/NAD(P)-binding domain"/>
    <property type="match status" value="1"/>
</dbReference>
<dbReference type="AlphaFoldDB" id="A0AA37I4J2"/>
<keyword evidence="5 6" id="KW-0350">Heme biosynthesis</keyword>
<evidence type="ECO:0000256" key="5">
    <source>
        <dbReference type="ARBA" id="ARBA00023133"/>
    </source>
</evidence>
<feature type="domain" description="Amine oxidase" evidence="7">
    <location>
        <begin position="15"/>
        <end position="434"/>
    </location>
</feature>
<evidence type="ECO:0000256" key="1">
    <source>
        <dbReference type="ARBA" id="ARBA00001974"/>
    </source>
</evidence>
<keyword evidence="6" id="KW-0963">Cytoplasm</keyword>
<name>A0AA37I4J2_SEGBR</name>
<comment type="similarity">
    <text evidence="6">Belongs to the protoporphyrinogen/coproporphyrinogen oxidase family. Coproporphyrinogen III oxidase subfamily.</text>
</comment>
<comment type="caution">
    <text evidence="8">The sequence shown here is derived from an EMBL/GenBank/DDBJ whole genome shotgun (WGS) entry which is preliminary data.</text>
</comment>
<comment type="catalytic activity">
    <reaction evidence="6">
        <text>coproporphyrinogen III + 3 O2 = coproporphyrin III + 3 H2O2</text>
        <dbReference type="Rhea" id="RHEA:43436"/>
        <dbReference type="ChEBI" id="CHEBI:15379"/>
        <dbReference type="ChEBI" id="CHEBI:16240"/>
        <dbReference type="ChEBI" id="CHEBI:57309"/>
        <dbReference type="ChEBI" id="CHEBI:131725"/>
        <dbReference type="EC" id="1.3.3.15"/>
    </reaction>
</comment>
<dbReference type="GO" id="GO:0006783">
    <property type="term" value="P:heme biosynthetic process"/>
    <property type="evidence" value="ECO:0007669"/>
    <property type="project" value="UniProtKB-UniRule"/>
</dbReference>
<evidence type="ECO:0000256" key="6">
    <source>
        <dbReference type="RuleBase" id="RU364052"/>
    </source>
</evidence>
<dbReference type="Gene3D" id="1.10.3110.10">
    <property type="entry name" value="protoporphyrinogen ix oxidase, domain 3"/>
    <property type="match status" value="1"/>
</dbReference>
<evidence type="ECO:0000256" key="3">
    <source>
        <dbReference type="ARBA" id="ARBA00022827"/>
    </source>
</evidence>
<dbReference type="Gene3D" id="3.50.50.60">
    <property type="entry name" value="FAD/NAD(P)-binding domain"/>
    <property type="match status" value="1"/>
</dbReference>
<proteinExistence type="inferred from homology"/>
<evidence type="ECO:0000256" key="4">
    <source>
        <dbReference type="ARBA" id="ARBA00023002"/>
    </source>
</evidence>
<evidence type="ECO:0000256" key="2">
    <source>
        <dbReference type="ARBA" id="ARBA00022630"/>
    </source>
</evidence>
<organism evidence="8 9">
    <name type="scientific">Segatella bryantii</name>
    <name type="common">Prevotella bryantii</name>
    <dbReference type="NCBI Taxonomy" id="77095"/>
    <lineage>
        <taxon>Bacteria</taxon>
        <taxon>Pseudomonadati</taxon>
        <taxon>Bacteroidota</taxon>
        <taxon>Bacteroidia</taxon>
        <taxon>Bacteroidales</taxon>
        <taxon>Prevotellaceae</taxon>
        <taxon>Segatella</taxon>
    </lineage>
</organism>
<dbReference type="Proteomes" id="UP000887043">
    <property type="component" value="Unassembled WGS sequence"/>
</dbReference>
<dbReference type="RefSeq" id="WP_006281627.1">
    <property type="nucleotide sequence ID" value="NZ_BPTR01000001.1"/>
</dbReference>
<gene>
    <name evidence="8" type="ORF">PRRU23_25750</name>
</gene>
<keyword evidence="3 6" id="KW-0274">FAD</keyword>
<protein>
    <recommendedName>
        <fullName evidence="6">Coproporphyrinogen III oxidase</fullName>
        <ecNumber evidence="6">1.3.3.15</ecNumber>
    </recommendedName>
</protein>
<dbReference type="NCBIfam" id="TIGR00562">
    <property type="entry name" value="proto_IX_ox"/>
    <property type="match status" value="1"/>
</dbReference>
<keyword evidence="4 6" id="KW-0560">Oxidoreductase</keyword>
<dbReference type="InterPro" id="IPR050464">
    <property type="entry name" value="Zeta_carotene_desat/Oxidored"/>
</dbReference>
<dbReference type="PANTHER" id="PTHR42923:SF3">
    <property type="entry name" value="PROTOPORPHYRINOGEN OXIDASE"/>
    <property type="match status" value="1"/>
</dbReference>
<evidence type="ECO:0000313" key="9">
    <source>
        <dbReference type="Proteomes" id="UP000887043"/>
    </source>
</evidence>
<evidence type="ECO:0000259" key="7">
    <source>
        <dbReference type="Pfam" id="PF01593"/>
    </source>
</evidence>
<sequence>MKTTQYDVIIIGAGITGMTCAYQLTRKHKNVLVLERENRIGGQIHSWQIDGFTFESGPNTGVIKYPEVAELFEQLGESCTLETAKESSKRRLIWKGKRFHELPNTLFGALATPLFTWYDKFRILGEPWRKKGTDPNESVGAMAERRLGKSYVDYAVDPFMSGVYAGNPYQLPARLALPKLWQLEQDYGSWIRGSIAKAKMHKSERDKKATKKVFSAHGGFSRLIEAEAKAIGEEHIQTSAHNIMVTPEGDLWQATYTIEGQEHTVIANQVVTTCGAYSLPSVLPFIDEQTIHDISYLYYAPVVQIGVGLRNTDGNDWPAFGGLVPSIEHQDILGILFPSACFTNRSPEEGATMAYFIGGARHPEMVEKSDEELIHIVNYGLHTMLKYPKDKKADVIRIFRHKQAIPQYSTSTDKRLRAIISTQESYPGLTIAGNLRDGIGIGDRIKQAFDVSKNIE</sequence>
<evidence type="ECO:0000313" key="8">
    <source>
        <dbReference type="EMBL" id="GJG28875.1"/>
    </source>
</evidence>